<dbReference type="InterPro" id="IPR000700">
    <property type="entry name" value="PAS-assoc_C"/>
</dbReference>
<dbReference type="NCBIfam" id="TIGR00229">
    <property type="entry name" value="sensory_box"/>
    <property type="match status" value="1"/>
</dbReference>
<keyword evidence="2" id="KW-0288">FMN</keyword>
<dbReference type="PANTHER" id="PTHR47429:SF2">
    <property type="entry name" value="PROTEIN TWIN LOV 1"/>
    <property type="match status" value="1"/>
</dbReference>
<reference evidence="5" key="1">
    <citation type="journal article" date="2016" name="Proc. Natl. Acad. Sci. U.S.A.">
        <title>Functional and topological diversity of LOV domain photoreceptors.</title>
        <authorList>
            <person name="Glantz S.T."/>
            <person name="Carpenter E.J."/>
            <person name="Melkonian M."/>
            <person name="Gardner K.H."/>
            <person name="Boyden E.S."/>
            <person name="Wong G.K."/>
            <person name="Chow B.Y."/>
        </authorList>
    </citation>
    <scope>NUCLEOTIDE SEQUENCE</scope>
    <source>
        <strain evidence="5">DBYD_2058673</strain>
    </source>
</reference>
<feature type="domain" description="PAC" evidence="4">
    <location>
        <begin position="179"/>
        <end position="233"/>
    </location>
</feature>
<organism evidence="5">
    <name type="scientific">Synura petersenii</name>
    <dbReference type="NCBI Taxonomy" id="52555"/>
    <lineage>
        <taxon>Eukaryota</taxon>
        <taxon>Sar</taxon>
        <taxon>Stramenopiles</taxon>
        <taxon>Ochrophyta</taxon>
        <taxon>Synurophyceae</taxon>
        <taxon>Synurales</taxon>
        <taxon>Mallomonadaceae</taxon>
        <taxon>Synura</taxon>
    </lineage>
</organism>
<evidence type="ECO:0000256" key="2">
    <source>
        <dbReference type="ARBA" id="ARBA00022643"/>
    </source>
</evidence>
<dbReference type="PROSITE" id="PS50113">
    <property type="entry name" value="PAC"/>
    <property type="match status" value="1"/>
</dbReference>
<dbReference type="CDD" id="cd00130">
    <property type="entry name" value="PAS"/>
    <property type="match status" value="1"/>
</dbReference>
<name>A0A126WW00_9STRA</name>
<dbReference type="SUPFAM" id="SSF55785">
    <property type="entry name" value="PYP-like sensor domain (PAS domain)"/>
    <property type="match status" value="1"/>
</dbReference>
<proteinExistence type="evidence at transcript level"/>
<dbReference type="PANTHER" id="PTHR47429">
    <property type="entry name" value="PROTEIN TWIN LOV 1"/>
    <property type="match status" value="1"/>
</dbReference>
<sequence>MCVTIPEILAIDPTMSDINFVEAEVAFRNLDAKVDIYNENGKKSSIISNADVFASAVEVNNMGFLPNGASEPERDYIDEALKHVDYLEIDRIINSGNWLFAFVAAVENLPICITLSTARKERLGFPLIYVNKYFEVTSGYQRSEIMGANCKFLQRNANGVLRSEVESVERLSSALRNAEPVKAAITNFRRDGTPFRNLLSMKPVFDMKGVYQYVIGIQFDISSPKSNSFSLRIIDSLMNLLPNVVAA</sequence>
<evidence type="ECO:0000256" key="1">
    <source>
        <dbReference type="ARBA" id="ARBA00022630"/>
    </source>
</evidence>
<keyword evidence="1" id="KW-0285">Flavoprotein</keyword>
<dbReference type="InterPro" id="IPR000014">
    <property type="entry name" value="PAS"/>
</dbReference>
<dbReference type="InterPro" id="IPR035965">
    <property type="entry name" value="PAS-like_dom_sf"/>
</dbReference>
<protein>
    <submittedName>
        <fullName evidence="5">Putative LOV domain-containing protein</fullName>
    </submittedName>
</protein>
<evidence type="ECO:0000256" key="3">
    <source>
        <dbReference type="ARBA" id="ARBA00022991"/>
    </source>
</evidence>
<evidence type="ECO:0000313" key="5">
    <source>
        <dbReference type="EMBL" id="AML76729.1"/>
    </source>
</evidence>
<dbReference type="Pfam" id="PF13426">
    <property type="entry name" value="PAS_9"/>
    <property type="match status" value="1"/>
</dbReference>
<dbReference type="GO" id="GO:0005634">
    <property type="term" value="C:nucleus"/>
    <property type="evidence" value="ECO:0007669"/>
    <property type="project" value="TreeGrafter"/>
</dbReference>
<dbReference type="Gene3D" id="3.30.450.20">
    <property type="entry name" value="PAS domain"/>
    <property type="match status" value="1"/>
</dbReference>
<evidence type="ECO:0000259" key="4">
    <source>
        <dbReference type="PROSITE" id="PS50113"/>
    </source>
</evidence>
<dbReference type="AlphaFoldDB" id="A0A126WW00"/>
<keyword evidence="3" id="KW-0157">Chromophore</keyword>
<accession>A0A126WW00</accession>
<dbReference type="EMBL" id="KU698618">
    <property type="protein sequence ID" value="AML76729.1"/>
    <property type="molecule type" value="mRNA"/>
</dbReference>